<dbReference type="GO" id="GO:0005524">
    <property type="term" value="F:ATP binding"/>
    <property type="evidence" value="ECO:0007669"/>
    <property type="project" value="UniProtKB-UniRule"/>
</dbReference>
<dbReference type="PANTHER" id="PTHR21087:SF16">
    <property type="entry name" value="SHIKIMATE KINASE 1, CHLOROPLASTIC"/>
    <property type="match status" value="1"/>
</dbReference>
<keyword evidence="7" id="KW-0963">Cytoplasm</keyword>
<dbReference type="RefSeq" id="WP_089749194.1">
    <property type="nucleotide sequence ID" value="NZ_FOOG01000001.1"/>
</dbReference>
<dbReference type="GO" id="GO:0009073">
    <property type="term" value="P:aromatic amino acid family biosynthetic process"/>
    <property type="evidence" value="ECO:0007669"/>
    <property type="project" value="UniProtKB-KW"/>
</dbReference>
<dbReference type="EMBL" id="FOOG01000001">
    <property type="protein sequence ID" value="SFF54199.1"/>
    <property type="molecule type" value="Genomic_DNA"/>
</dbReference>
<accession>A0A1I2JIX2</accession>
<evidence type="ECO:0000256" key="4">
    <source>
        <dbReference type="ARBA" id="ARBA00022777"/>
    </source>
</evidence>
<evidence type="ECO:0000313" key="8">
    <source>
        <dbReference type="EMBL" id="SFF54199.1"/>
    </source>
</evidence>
<comment type="caution">
    <text evidence="7">Lacks conserved residue(s) required for the propagation of feature annotation.</text>
</comment>
<evidence type="ECO:0000256" key="6">
    <source>
        <dbReference type="ARBA" id="ARBA00023141"/>
    </source>
</evidence>
<comment type="function">
    <text evidence="7">Catalyzes the specific phosphorylation of the 3-hydroxyl group of shikimic acid using ATP as a cosubstrate.</text>
</comment>
<dbReference type="AlphaFoldDB" id="A0A1I2JIX2"/>
<feature type="binding site" evidence="7">
    <location>
        <begin position="9"/>
        <end position="14"/>
    </location>
    <ligand>
        <name>ATP</name>
        <dbReference type="ChEBI" id="CHEBI:30616"/>
    </ligand>
</feature>
<evidence type="ECO:0000256" key="7">
    <source>
        <dbReference type="HAMAP-Rule" id="MF_00109"/>
    </source>
</evidence>
<dbReference type="HAMAP" id="MF_00109">
    <property type="entry name" value="Shikimate_kinase"/>
    <property type="match status" value="1"/>
</dbReference>
<comment type="similarity">
    <text evidence="7">Belongs to the shikimate kinase family.</text>
</comment>
<evidence type="ECO:0000256" key="3">
    <source>
        <dbReference type="ARBA" id="ARBA00022741"/>
    </source>
</evidence>
<keyword evidence="7" id="KW-0460">Magnesium</keyword>
<dbReference type="InterPro" id="IPR031322">
    <property type="entry name" value="Shikimate/glucono_kinase"/>
</dbReference>
<feature type="binding site" evidence="7">
    <location>
        <position position="112"/>
    </location>
    <ligand>
        <name>ATP</name>
        <dbReference type="ChEBI" id="CHEBI:30616"/>
    </ligand>
</feature>
<proteinExistence type="inferred from homology"/>
<comment type="subunit">
    <text evidence="7">Monomer.</text>
</comment>
<feature type="binding site" evidence="7">
    <location>
        <position position="75"/>
    </location>
    <ligand>
        <name>substrate</name>
    </ligand>
</feature>
<comment type="pathway">
    <text evidence="7">Metabolic intermediate biosynthesis; chorismate biosynthesis; chorismate from D-erythrose 4-phosphate and phosphoenolpyruvate: step 5/7.</text>
</comment>
<evidence type="ECO:0000313" key="9">
    <source>
        <dbReference type="Proteomes" id="UP000198897"/>
    </source>
</evidence>
<keyword evidence="3 7" id="KW-0547">Nucleotide-binding</keyword>
<dbReference type="Proteomes" id="UP000198897">
    <property type="component" value="Unassembled WGS sequence"/>
</dbReference>
<dbReference type="PRINTS" id="PR01100">
    <property type="entry name" value="SHIKIMTKNASE"/>
</dbReference>
<dbReference type="UniPathway" id="UPA00053">
    <property type="reaction ID" value="UER00088"/>
</dbReference>
<dbReference type="GO" id="GO:0005829">
    <property type="term" value="C:cytosol"/>
    <property type="evidence" value="ECO:0007669"/>
    <property type="project" value="TreeGrafter"/>
</dbReference>
<dbReference type="OrthoDB" id="9800332at2"/>
<evidence type="ECO:0000256" key="1">
    <source>
        <dbReference type="ARBA" id="ARBA00022605"/>
    </source>
</evidence>
<protein>
    <recommendedName>
        <fullName evidence="7">Shikimate kinase</fullName>
        <shortName evidence="7">SK</shortName>
        <ecNumber evidence="7">2.7.1.71</ecNumber>
    </recommendedName>
</protein>
<feature type="binding site" evidence="7">
    <location>
        <position position="13"/>
    </location>
    <ligand>
        <name>Mg(2+)</name>
        <dbReference type="ChEBI" id="CHEBI:18420"/>
    </ligand>
</feature>
<keyword evidence="4 7" id="KW-0418">Kinase</keyword>
<name>A0A1I2JIX2_9BACI</name>
<dbReference type="GO" id="GO:0000287">
    <property type="term" value="F:magnesium ion binding"/>
    <property type="evidence" value="ECO:0007669"/>
    <property type="project" value="UniProtKB-UniRule"/>
</dbReference>
<keyword evidence="7" id="KW-0479">Metal-binding</keyword>
<keyword evidence="9" id="KW-1185">Reference proteome</keyword>
<keyword evidence="6 7" id="KW-0057">Aromatic amino acid biosynthesis</keyword>
<dbReference type="GO" id="GO:0004765">
    <property type="term" value="F:shikimate kinase activity"/>
    <property type="evidence" value="ECO:0007669"/>
    <property type="project" value="UniProtKB-UniRule"/>
</dbReference>
<comment type="catalytic activity">
    <reaction evidence="7">
        <text>shikimate + ATP = 3-phosphoshikimate + ADP + H(+)</text>
        <dbReference type="Rhea" id="RHEA:13121"/>
        <dbReference type="ChEBI" id="CHEBI:15378"/>
        <dbReference type="ChEBI" id="CHEBI:30616"/>
        <dbReference type="ChEBI" id="CHEBI:36208"/>
        <dbReference type="ChEBI" id="CHEBI:145989"/>
        <dbReference type="ChEBI" id="CHEBI:456216"/>
        <dbReference type="EC" id="2.7.1.71"/>
    </reaction>
</comment>
<dbReference type="InterPro" id="IPR000623">
    <property type="entry name" value="Shikimate_kinase/TSH1"/>
</dbReference>
<dbReference type="EC" id="2.7.1.71" evidence="7"/>
<dbReference type="Pfam" id="PF01202">
    <property type="entry name" value="SKI"/>
    <property type="match status" value="1"/>
</dbReference>
<dbReference type="SUPFAM" id="SSF52540">
    <property type="entry name" value="P-loop containing nucleoside triphosphate hydrolases"/>
    <property type="match status" value="1"/>
</dbReference>
<keyword evidence="2 7" id="KW-0808">Transferase</keyword>
<organism evidence="8 9">
    <name type="scientific">Halobacillus alkaliphilus</name>
    <dbReference type="NCBI Taxonomy" id="396056"/>
    <lineage>
        <taxon>Bacteria</taxon>
        <taxon>Bacillati</taxon>
        <taxon>Bacillota</taxon>
        <taxon>Bacilli</taxon>
        <taxon>Bacillales</taxon>
        <taxon>Bacillaceae</taxon>
        <taxon>Halobacillus</taxon>
    </lineage>
</organism>
<sequence length="161" mass="18376">MIYLIGFMGSGKSTIAGQLSDELNLPYIEMDKAIEEKEKMHISDMFAQFGEAHFRECETHLLKSINEESVVSTGGGVVLKEENQHYLSTGTVVFLRASWNTIVSRLQNDQERPLWKGDLTEKQALFAMRQPIYESLAHQIIDVDNKSPEEIVNEIMDRLKN</sequence>
<dbReference type="PANTHER" id="PTHR21087">
    <property type="entry name" value="SHIKIMATE KINASE"/>
    <property type="match status" value="1"/>
</dbReference>
<feature type="binding site" evidence="7">
    <location>
        <position position="55"/>
    </location>
    <ligand>
        <name>substrate</name>
    </ligand>
</feature>
<dbReference type="CDD" id="cd00464">
    <property type="entry name" value="SK"/>
    <property type="match status" value="1"/>
</dbReference>
<comment type="cofactor">
    <cofactor evidence="7">
        <name>Mg(2+)</name>
        <dbReference type="ChEBI" id="CHEBI:18420"/>
    </cofactor>
    <text evidence="7">Binds 1 Mg(2+) ion per subunit.</text>
</comment>
<reference evidence="9" key="1">
    <citation type="submission" date="2016-10" db="EMBL/GenBank/DDBJ databases">
        <authorList>
            <person name="Varghese N."/>
            <person name="Submissions S."/>
        </authorList>
    </citation>
    <scope>NUCLEOTIDE SEQUENCE [LARGE SCALE GENOMIC DNA]</scope>
    <source>
        <strain evidence="9">FP5</strain>
    </source>
</reference>
<dbReference type="Gene3D" id="3.40.50.300">
    <property type="entry name" value="P-loop containing nucleotide triphosphate hydrolases"/>
    <property type="match status" value="1"/>
</dbReference>
<evidence type="ECO:0000256" key="5">
    <source>
        <dbReference type="ARBA" id="ARBA00022840"/>
    </source>
</evidence>
<feature type="binding site" evidence="7">
    <location>
        <position position="31"/>
    </location>
    <ligand>
        <name>substrate</name>
    </ligand>
</feature>
<evidence type="ECO:0000256" key="2">
    <source>
        <dbReference type="ARBA" id="ARBA00022679"/>
    </source>
</evidence>
<dbReference type="GO" id="GO:0008652">
    <property type="term" value="P:amino acid biosynthetic process"/>
    <property type="evidence" value="ECO:0007669"/>
    <property type="project" value="UniProtKB-KW"/>
</dbReference>
<dbReference type="InterPro" id="IPR027417">
    <property type="entry name" value="P-loop_NTPase"/>
</dbReference>
<keyword evidence="1 7" id="KW-0028">Amino-acid biosynthesis</keyword>
<keyword evidence="5 7" id="KW-0067">ATP-binding</keyword>
<feature type="binding site" evidence="7">
    <location>
        <position position="129"/>
    </location>
    <ligand>
        <name>substrate</name>
    </ligand>
</feature>
<dbReference type="GO" id="GO:0009423">
    <property type="term" value="P:chorismate biosynthetic process"/>
    <property type="evidence" value="ECO:0007669"/>
    <property type="project" value="UniProtKB-UniRule"/>
</dbReference>
<comment type="subcellular location">
    <subcellularLocation>
        <location evidence="7">Cytoplasm</location>
    </subcellularLocation>
</comment>
<gene>
    <name evidence="7" type="primary">aroK</name>
    <name evidence="8" type="ORF">SAMN05216353_101176</name>
</gene>